<dbReference type="InterPro" id="IPR050641">
    <property type="entry name" value="RIFMO-like"/>
</dbReference>
<dbReference type="NCBIfam" id="NF004832">
    <property type="entry name" value="PRK06184.1"/>
    <property type="match status" value="1"/>
</dbReference>
<comment type="caution">
    <text evidence="5">The sequence shown here is derived from an EMBL/GenBank/DDBJ whole genome shotgun (WGS) entry which is preliminary data.</text>
</comment>
<keyword evidence="3" id="KW-0274">FAD</keyword>
<dbReference type="RefSeq" id="WP_262843154.1">
    <property type="nucleotide sequence ID" value="NZ_JANZYP010000016.1"/>
</dbReference>
<reference evidence="6" key="1">
    <citation type="journal article" date="2019" name="Int. J. Syst. Evol. Microbiol.">
        <title>The Global Catalogue of Microorganisms (GCM) 10K type strain sequencing project: providing services to taxonomists for standard genome sequencing and annotation.</title>
        <authorList>
            <consortium name="The Broad Institute Genomics Platform"/>
            <consortium name="The Broad Institute Genome Sequencing Center for Infectious Disease"/>
            <person name="Wu L."/>
            <person name="Ma J."/>
        </authorList>
    </citation>
    <scope>NUCLEOTIDE SEQUENCE [LARGE SCALE GENOMIC DNA]</scope>
    <source>
        <strain evidence="6">CCUG 49560</strain>
    </source>
</reference>
<dbReference type="Pfam" id="PF01494">
    <property type="entry name" value="FAD_binding_3"/>
    <property type="match status" value="1"/>
</dbReference>
<name>A0ABV9ENT3_9ACTN</name>
<organism evidence="5 6">
    <name type="scientific">Sphaerisporangium corydalis</name>
    <dbReference type="NCBI Taxonomy" id="1441875"/>
    <lineage>
        <taxon>Bacteria</taxon>
        <taxon>Bacillati</taxon>
        <taxon>Actinomycetota</taxon>
        <taxon>Actinomycetes</taxon>
        <taxon>Streptosporangiales</taxon>
        <taxon>Streptosporangiaceae</taxon>
        <taxon>Sphaerisporangium</taxon>
    </lineage>
</organism>
<evidence type="ECO:0000313" key="5">
    <source>
        <dbReference type="EMBL" id="MFC4590176.1"/>
    </source>
</evidence>
<feature type="domain" description="FAD-binding" evidence="4">
    <location>
        <begin position="4"/>
        <end position="345"/>
    </location>
</feature>
<dbReference type="Gene3D" id="3.50.50.60">
    <property type="entry name" value="FAD/NAD(P)-binding domain"/>
    <property type="match status" value="1"/>
</dbReference>
<accession>A0ABV9ENT3</accession>
<evidence type="ECO:0000259" key="4">
    <source>
        <dbReference type="Pfam" id="PF01494"/>
    </source>
</evidence>
<dbReference type="PANTHER" id="PTHR43004">
    <property type="entry name" value="TRK SYSTEM POTASSIUM UPTAKE PROTEIN"/>
    <property type="match status" value="1"/>
</dbReference>
<dbReference type="Proteomes" id="UP001595891">
    <property type="component" value="Unassembled WGS sequence"/>
</dbReference>
<sequence>MNHTQVLIAGAGPTGLTLAVDLARRGVAFRIVDAAPAHPTGSRGKGLQPRTLEVFDDLGVIEPILATGAPYPVIRAYSGAEVVWEGRMHQPADPTPAVPYPMVVMQPQWRTERILRDRLAWLGGHVEMDTEVTAFEQDADGVTVTLDGPGGVTELVRADYLAGADGGGSRVRKLLGVGFAGETFETERMLIGDVTVPGLDREHWHTWADPATRRMGAGLCPLPGTDVFQFTAQLKEGEVAEATLAGYQRMLDDARGDSTLRLGGVSWTSTYRVNIRMAERFRRGRVFLAGDAAHVHSPAGGQGLNTGVQDAYNLGWKLGRVLGGAPAALLDTYEEERLPVAAGVLGLSTALYQKARRGDQDATDRGEDTNQLLLSYHGSSLATIGTSAGDRAPDAPCRTPGGEATRLFDVFRGPHTTVLRLGGTAAVAGAGGVVVREVGTDLIDDGGHVRDAYGDQGFVVVRPDGYIGAATTDPSEVEGHLHALGSH</sequence>
<evidence type="ECO:0000313" key="6">
    <source>
        <dbReference type="Proteomes" id="UP001595891"/>
    </source>
</evidence>
<dbReference type="GO" id="GO:0004497">
    <property type="term" value="F:monooxygenase activity"/>
    <property type="evidence" value="ECO:0007669"/>
    <property type="project" value="UniProtKB-KW"/>
</dbReference>
<proteinExistence type="predicted"/>
<dbReference type="Pfam" id="PF21274">
    <property type="entry name" value="Rng_hyd_C"/>
    <property type="match status" value="1"/>
</dbReference>
<dbReference type="Gene3D" id="3.40.30.120">
    <property type="match status" value="1"/>
</dbReference>
<keyword evidence="2" id="KW-0285">Flavoprotein</keyword>
<protein>
    <submittedName>
        <fullName evidence="5">FAD-dependent monooxygenase</fullName>
    </submittedName>
</protein>
<dbReference type="InterPro" id="IPR002938">
    <property type="entry name" value="FAD-bd"/>
</dbReference>
<gene>
    <name evidence="5" type="ORF">ACFO8L_29070</name>
</gene>
<dbReference type="InterPro" id="IPR036188">
    <property type="entry name" value="FAD/NAD-bd_sf"/>
</dbReference>
<keyword evidence="5" id="KW-0560">Oxidoreductase</keyword>
<dbReference type="Gene3D" id="3.30.70.2450">
    <property type="match status" value="1"/>
</dbReference>
<evidence type="ECO:0000256" key="2">
    <source>
        <dbReference type="ARBA" id="ARBA00022630"/>
    </source>
</evidence>
<evidence type="ECO:0000256" key="1">
    <source>
        <dbReference type="ARBA" id="ARBA00001974"/>
    </source>
</evidence>
<dbReference type="SUPFAM" id="SSF51905">
    <property type="entry name" value="FAD/NAD(P)-binding domain"/>
    <property type="match status" value="1"/>
</dbReference>
<dbReference type="EMBL" id="JBHSFN010000021">
    <property type="protein sequence ID" value="MFC4590176.1"/>
    <property type="molecule type" value="Genomic_DNA"/>
</dbReference>
<evidence type="ECO:0000256" key="3">
    <source>
        <dbReference type="ARBA" id="ARBA00022827"/>
    </source>
</evidence>
<comment type="cofactor">
    <cofactor evidence="1">
        <name>FAD</name>
        <dbReference type="ChEBI" id="CHEBI:57692"/>
    </cofactor>
</comment>
<keyword evidence="6" id="KW-1185">Reference proteome</keyword>
<dbReference type="PRINTS" id="PR00420">
    <property type="entry name" value="RNGMNOXGNASE"/>
</dbReference>
<dbReference type="PANTHER" id="PTHR43004:SF19">
    <property type="entry name" value="BINDING MONOOXYGENASE, PUTATIVE (JCVI)-RELATED"/>
    <property type="match status" value="1"/>
</dbReference>
<keyword evidence="5" id="KW-0503">Monooxygenase</keyword>